<dbReference type="AlphaFoldDB" id="A0A5E4X5L6"/>
<keyword evidence="2" id="KW-1185">Reference proteome</keyword>
<organism evidence="1 2">
    <name type="scientific">Pandoraea nosoerga</name>
    <dbReference type="NCBI Taxonomy" id="2508296"/>
    <lineage>
        <taxon>Bacteria</taxon>
        <taxon>Pseudomonadati</taxon>
        <taxon>Pseudomonadota</taxon>
        <taxon>Betaproteobacteria</taxon>
        <taxon>Burkholderiales</taxon>
        <taxon>Burkholderiaceae</taxon>
        <taxon>Pandoraea</taxon>
    </lineage>
</organism>
<accession>A0A5E4X5L6</accession>
<dbReference type="EMBL" id="CABPSC010000016">
    <property type="protein sequence ID" value="VVE31599.1"/>
    <property type="molecule type" value="Genomic_DNA"/>
</dbReference>
<gene>
    <name evidence="1" type="ORF">PNO31109_03661</name>
</gene>
<dbReference type="InterPro" id="IPR009962">
    <property type="entry name" value="DUF1488"/>
</dbReference>
<dbReference type="RefSeq" id="WP_174966457.1">
    <property type="nucleotide sequence ID" value="NZ_CABPSC010000016.1"/>
</dbReference>
<dbReference type="InterPro" id="IPR036692">
    <property type="entry name" value="Shew3726-like_sf"/>
</dbReference>
<reference evidence="1 2" key="1">
    <citation type="submission" date="2019-08" db="EMBL/GenBank/DDBJ databases">
        <authorList>
            <person name="Peeters C."/>
        </authorList>
    </citation>
    <scope>NUCLEOTIDE SEQUENCE [LARGE SCALE GENOMIC DNA]</scope>
    <source>
        <strain evidence="1 2">LMG 31109</strain>
    </source>
</reference>
<dbReference type="SUPFAM" id="SSF160272">
    <property type="entry name" value="Shew3726-like"/>
    <property type="match status" value="1"/>
</dbReference>
<name>A0A5E4X5L6_9BURK</name>
<evidence type="ECO:0008006" key="3">
    <source>
        <dbReference type="Google" id="ProtNLM"/>
    </source>
</evidence>
<sequence>MDPFVHGGLGLVGNDGGFVRFYLNVDGKVWTCQISRNALNRLAGADAAGDALFDQFMEHEDDIVERAARVIAAGAASEPIEIDDVS</sequence>
<proteinExistence type="predicted"/>
<evidence type="ECO:0000313" key="1">
    <source>
        <dbReference type="EMBL" id="VVE31599.1"/>
    </source>
</evidence>
<dbReference type="Gene3D" id="3.30.160.140">
    <property type="entry name" value="Shew3726-like"/>
    <property type="match status" value="1"/>
</dbReference>
<evidence type="ECO:0000313" key="2">
    <source>
        <dbReference type="Proteomes" id="UP000367825"/>
    </source>
</evidence>
<protein>
    <recommendedName>
        <fullName evidence="3">DUF1488 domain-containing protein</fullName>
    </recommendedName>
</protein>
<dbReference type="Pfam" id="PF07369">
    <property type="entry name" value="DUF1488"/>
    <property type="match status" value="1"/>
</dbReference>
<dbReference type="Proteomes" id="UP000367825">
    <property type="component" value="Unassembled WGS sequence"/>
</dbReference>